<sequence>VIILATDTVVGHESPFPSIIILPILFNICNTSITNSITGLAVITNFSFVSLIVDSNVFISNSIQQQRKF</sequence>
<feature type="non-terminal residue" evidence="1">
    <location>
        <position position="1"/>
    </location>
</feature>
<organism evidence="1">
    <name type="scientific">marine metagenome</name>
    <dbReference type="NCBI Taxonomy" id="408172"/>
    <lineage>
        <taxon>unclassified sequences</taxon>
        <taxon>metagenomes</taxon>
        <taxon>ecological metagenomes</taxon>
    </lineage>
</organism>
<protein>
    <submittedName>
        <fullName evidence="1">Uncharacterized protein</fullName>
    </submittedName>
</protein>
<evidence type="ECO:0000313" key="1">
    <source>
        <dbReference type="EMBL" id="SVC01936.1"/>
    </source>
</evidence>
<accession>A0A382IQP3</accession>
<gene>
    <name evidence="1" type="ORF">METZ01_LOCUS254790</name>
</gene>
<reference evidence="1" key="1">
    <citation type="submission" date="2018-05" db="EMBL/GenBank/DDBJ databases">
        <authorList>
            <person name="Lanie J.A."/>
            <person name="Ng W.-L."/>
            <person name="Kazmierczak K.M."/>
            <person name="Andrzejewski T.M."/>
            <person name="Davidsen T.M."/>
            <person name="Wayne K.J."/>
            <person name="Tettelin H."/>
            <person name="Glass J.I."/>
            <person name="Rusch D."/>
            <person name="Podicherti R."/>
            <person name="Tsui H.-C.T."/>
            <person name="Winkler M.E."/>
        </authorList>
    </citation>
    <scope>NUCLEOTIDE SEQUENCE</scope>
</reference>
<dbReference type="EMBL" id="UINC01068942">
    <property type="protein sequence ID" value="SVC01936.1"/>
    <property type="molecule type" value="Genomic_DNA"/>
</dbReference>
<dbReference type="AlphaFoldDB" id="A0A382IQP3"/>
<name>A0A382IQP3_9ZZZZ</name>
<proteinExistence type="predicted"/>